<evidence type="ECO:0000313" key="2">
    <source>
        <dbReference type="Proteomes" id="UP000019114"/>
    </source>
</evidence>
<sequence length="68" mass="8609">MIKSNENNTLWFFKNKKITHFNMIECVKHYFKRRIYKYLLYLLHQQNKKKKKINLNLYKIIICVHKYT</sequence>
<proteinExistence type="predicted"/>
<dbReference type="AlphaFoldDB" id="W4IG35"/>
<accession>W4IG35</accession>
<gene>
    <name evidence="1" type="ORF">PFNF135_02889</name>
</gene>
<dbReference type="Proteomes" id="UP000019114">
    <property type="component" value="Unassembled WGS sequence"/>
</dbReference>
<name>W4IG35_PLAFA</name>
<dbReference type="EMBL" id="KI926048">
    <property type="protein sequence ID" value="ETW42616.1"/>
    <property type="molecule type" value="Genomic_DNA"/>
</dbReference>
<protein>
    <submittedName>
        <fullName evidence="1">Uncharacterized protein</fullName>
    </submittedName>
</protein>
<reference evidence="1 2" key="1">
    <citation type="submission" date="2013-02" db="EMBL/GenBank/DDBJ databases">
        <title>The Genome Annotation of Plasmodium falciparum NF135/5.C10.</title>
        <authorList>
            <consortium name="The Broad Institute Genome Sequencing Platform"/>
            <consortium name="The Broad Institute Genome Sequencing Center for Infectious Disease"/>
            <person name="Neafsey D."/>
            <person name="Hoffman S."/>
            <person name="Volkman S."/>
            <person name="Rosenthal P."/>
            <person name="Walker B."/>
            <person name="Young S.K."/>
            <person name="Zeng Q."/>
            <person name="Gargeya S."/>
            <person name="Fitzgerald M."/>
            <person name="Haas B."/>
            <person name="Abouelleil A."/>
            <person name="Allen A.W."/>
            <person name="Alvarado L."/>
            <person name="Arachchi H.M."/>
            <person name="Berlin A.M."/>
            <person name="Chapman S.B."/>
            <person name="Gainer-Dewar J."/>
            <person name="Goldberg J."/>
            <person name="Griggs A."/>
            <person name="Gujja S."/>
            <person name="Hansen M."/>
            <person name="Howarth C."/>
            <person name="Imamovic A."/>
            <person name="Ireland A."/>
            <person name="Larimer J."/>
            <person name="McCowan C."/>
            <person name="Murphy C."/>
            <person name="Pearson M."/>
            <person name="Poon T.W."/>
            <person name="Priest M."/>
            <person name="Roberts A."/>
            <person name="Saif S."/>
            <person name="Shea T."/>
            <person name="Sisk P."/>
            <person name="Sykes S."/>
            <person name="Wortman J."/>
            <person name="Nusbaum C."/>
            <person name="Birren B."/>
        </authorList>
    </citation>
    <scope>NUCLEOTIDE SEQUENCE [LARGE SCALE GENOMIC DNA]</scope>
    <source>
        <strain evidence="1 2">NF135/5.C10</strain>
    </source>
</reference>
<reference evidence="1 2" key="2">
    <citation type="submission" date="2013-02" db="EMBL/GenBank/DDBJ databases">
        <title>The Genome Sequence of Plasmodium falciparum NF135/5.C10.</title>
        <authorList>
            <consortium name="The Broad Institute Genome Sequencing Platform"/>
            <consortium name="The Broad Institute Genome Sequencing Center for Infectious Disease"/>
            <person name="Neafsey D."/>
            <person name="Cheeseman I."/>
            <person name="Volkman S."/>
            <person name="Adams J."/>
            <person name="Walker B."/>
            <person name="Young S.K."/>
            <person name="Zeng Q."/>
            <person name="Gargeya S."/>
            <person name="Fitzgerald M."/>
            <person name="Haas B."/>
            <person name="Abouelleil A."/>
            <person name="Alvarado L."/>
            <person name="Arachchi H.M."/>
            <person name="Berlin A.M."/>
            <person name="Chapman S.B."/>
            <person name="Dewar J."/>
            <person name="Goldberg J."/>
            <person name="Griggs A."/>
            <person name="Gujja S."/>
            <person name="Hansen M."/>
            <person name="Howarth C."/>
            <person name="Imamovic A."/>
            <person name="Larimer J."/>
            <person name="McCowan C."/>
            <person name="Murphy C."/>
            <person name="Neiman D."/>
            <person name="Pearson M."/>
            <person name="Priest M."/>
            <person name="Roberts A."/>
            <person name="Saif S."/>
            <person name="Shea T."/>
            <person name="Sisk P."/>
            <person name="Sykes S."/>
            <person name="Wortman J."/>
            <person name="Nusbaum C."/>
            <person name="Birren B."/>
        </authorList>
    </citation>
    <scope>NUCLEOTIDE SEQUENCE [LARGE SCALE GENOMIC DNA]</scope>
    <source>
        <strain evidence="1 2">NF135/5.C10</strain>
    </source>
</reference>
<evidence type="ECO:0000313" key="1">
    <source>
        <dbReference type="EMBL" id="ETW42616.1"/>
    </source>
</evidence>
<organism evidence="1 2">
    <name type="scientific">Plasmodium falciparum NF135/5.C10</name>
    <dbReference type="NCBI Taxonomy" id="1036726"/>
    <lineage>
        <taxon>Eukaryota</taxon>
        <taxon>Sar</taxon>
        <taxon>Alveolata</taxon>
        <taxon>Apicomplexa</taxon>
        <taxon>Aconoidasida</taxon>
        <taxon>Haemosporida</taxon>
        <taxon>Plasmodiidae</taxon>
        <taxon>Plasmodium</taxon>
        <taxon>Plasmodium (Laverania)</taxon>
    </lineage>
</organism>